<proteinExistence type="predicted"/>
<dbReference type="GO" id="GO:0009898">
    <property type="term" value="C:cytoplasmic side of plasma membrane"/>
    <property type="evidence" value="ECO:0007669"/>
    <property type="project" value="TreeGrafter"/>
</dbReference>
<dbReference type="Proteomes" id="UP000515159">
    <property type="component" value="Chromosome 11"/>
</dbReference>
<dbReference type="PANTHER" id="PTHR20843:SF1">
    <property type="entry name" value="STERILE ALPHA MOTIF DOMAIN-CONTAINING PROTEIN 10"/>
    <property type="match status" value="1"/>
</dbReference>
<dbReference type="InParanoid" id="A0A6P8SJA6"/>
<reference evidence="3" key="1">
    <citation type="submission" date="2025-08" db="UniProtKB">
        <authorList>
            <consortium name="RefSeq"/>
        </authorList>
    </citation>
    <scope>IDENTIFICATION</scope>
</reference>
<evidence type="ECO:0000313" key="3">
    <source>
        <dbReference type="RefSeq" id="XP_033819055.1"/>
    </source>
</evidence>
<dbReference type="GO" id="GO:0007169">
    <property type="term" value="P:cell surface receptor protein tyrosine kinase signaling pathway"/>
    <property type="evidence" value="ECO:0007669"/>
    <property type="project" value="TreeGrafter"/>
</dbReference>
<dbReference type="GeneID" id="117369129"/>
<dbReference type="AlphaFoldDB" id="A0A6P8SJA6"/>
<dbReference type="KEGG" id="gsh:117369129"/>
<keyword evidence="2" id="KW-1185">Reference proteome</keyword>
<dbReference type="PANTHER" id="PTHR20843">
    <property type="entry name" value="STERILE ALPHA MOTIF DOMAIN CONTAINING PROTEIN 10"/>
    <property type="match status" value="1"/>
</dbReference>
<gene>
    <name evidence="3" type="primary">SAMD10</name>
</gene>
<dbReference type="FunCoup" id="A0A6P8SJA6">
    <property type="interactions" value="73"/>
</dbReference>
<evidence type="ECO:0000313" key="2">
    <source>
        <dbReference type="Proteomes" id="UP000515159"/>
    </source>
</evidence>
<sequence>MSYRDPKCPEAATVHYNFCQNLLEHTVSTENLNYSLQRDLGSILTWHESRDRRLARGRTVKLLQQPGTEVSQGRSYESYSIYHTGPSFSSSIKPVVLWSQQDVCKWLKKHCPHNYLFYVEAFSHHAITGRVLLRLNSEKLQRMGIIQDSQRQELLHQVLQLQVHEEVRSLRLLSQGPTGRSKGSWEGWEIKDSVSKYPS</sequence>
<dbReference type="Pfam" id="PF07647">
    <property type="entry name" value="SAM_2"/>
    <property type="match status" value="1"/>
</dbReference>
<dbReference type="PROSITE" id="PS50105">
    <property type="entry name" value="SAM_DOMAIN"/>
    <property type="match status" value="1"/>
</dbReference>
<organism evidence="2 3">
    <name type="scientific">Geotrypetes seraphini</name>
    <name type="common">Gaboon caecilian</name>
    <name type="synonym">Caecilia seraphini</name>
    <dbReference type="NCBI Taxonomy" id="260995"/>
    <lineage>
        <taxon>Eukaryota</taxon>
        <taxon>Metazoa</taxon>
        <taxon>Chordata</taxon>
        <taxon>Craniata</taxon>
        <taxon>Vertebrata</taxon>
        <taxon>Euteleostomi</taxon>
        <taxon>Amphibia</taxon>
        <taxon>Gymnophiona</taxon>
        <taxon>Geotrypetes</taxon>
    </lineage>
</organism>
<protein>
    <submittedName>
        <fullName evidence="3">Sterile alpha motif domain-containing protein 10 isoform X1</fullName>
    </submittedName>
</protein>
<evidence type="ECO:0000259" key="1">
    <source>
        <dbReference type="PROSITE" id="PS50105"/>
    </source>
</evidence>
<name>A0A6P8SJA6_GEOSA</name>
<dbReference type="Gene3D" id="1.10.150.50">
    <property type="entry name" value="Transcription Factor, Ets-1"/>
    <property type="match status" value="1"/>
</dbReference>
<dbReference type="OrthoDB" id="434324at2759"/>
<dbReference type="InterPro" id="IPR052268">
    <property type="entry name" value="SAM_domain-containing_protein"/>
</dbReference>
<accession>A0A6P8SJA6</accession>
<dbReference type="CDD" id="cd09510">
    <property type="entry name" value="SAM_aveugle-like"/>
    <property type="match status" value="1"/>
</dbReference>
<dbReference type="RefSeq" id="XP_033819055.1">
    <property type="nucleotide sequence ID" value="XM_033963164.1"/>
</dbReference>
<dbReference type="SMART" id="SM00454">
    <property type="entry name" value="SAM"/>
    <property type="match status" value="1"/>
</dbReference>
<dbReference type="InterPro" id="IPR001660">
    <property type="entry name" value="SAM"/>
</dbReference>
<feature type="domain" description="SAM" evidence="1">
    <location>
        <begin position="98"/>
        <end position="164"/>
    </location>
</feature>
<dbReference type="InterPro" id="IPR039144">
    <property type="entry name" value="Aveugle-like_SAM_dom"/>
</dbReference>
<dbReference type="CTD" id="140700"/>
<dbReference type="SUPFAM" id="SSF47769">
    <property type="entry name" value="SAM/Pointed domain"/>
    <property type="match status" value="1"/>
</dbReference>
<dbReference type="InterPro" id="IPR013761">
    <property type="entry name" value="SAM/pointed_sf"/>
</dbReference>